<evidence type="ECO:0000256" key="2">
    <source>
        <dbReference type="ARBA" id="ARBA00022692"/>
    </source>
</evidence>
<dbReference type="GO" id="GO:0005886">
    <property type="term" value="C:plasma membrane"/>
    <property type="evidence" value="ECO:0007669"/>
    <property type="project" value="UniProtKB-SubCell"/>
</dbReference>
<dbReference type="HAMAP" id="MF_02065">
    <property type="entry name" value="MltG"/>
    <property type="match status" value="1"/>
</dbReference>
<proteinExistence type="inferred from homology"/>
<keyword evidence="1 7" id="KW-1003">Cell membrane</keyword>
<name>A0A395W8N1_9FIRM</name>
<evidence type="ECO:0000256" key="5">
    <source>
        <dbReference type="ARBA" id="ARBA00023239"/>
    </source>
</evidence>
<dbReference type="Gene3D" id="3.30.1490.480">
    <property type="entry name" value="Endolytic murein transglycosylase"/>
    <property type="match status" value="1"/>
</dbReference>
<dbReference type="GO" id="GO:0071555">
    <property type="term" value="P:cell wall organization"/>
    <property type="evidence" value="ECO:0007669"/>
    <property type="project" value="UniProtKB-KW"/>
</dbReference>
<dbReference type="Pfam" id="PF02618">
    <property type="entry name" value="YceG"/>
    <property type="match status" value="1"/>
</dbReference>
<evidence type="ECO:0000256" key="4">
    <source>
        <dbReference type="ARBA" id="ARBA00023136"/>
    </source>
</evidence>
<accession>A0A395W8N1</accession>
<protein>
    <recommendedName>
        <fullName evidence="7">Endolytic murein transglycosylase</fullName>
        <ecNumber evidence="7">4.2.2.29</ecNumber>
    </recommendedName>
    <alternativeName>
        <fullName evidence="7">Peptidoglycan lytic transglycosylase</fullName>
    </alternativeName>
    <alternativeName>
        <fullName evidence="7">Peptidoglycan polymerization terminase</fullName>
    </alternativeName>
</protein>
<evidence type="ECO:0000256" key="3">
    <source>
        <dbReference type="ARBA" id="ARBA00022989"/>
    </source>
</evidence>
<feature type="site" description="Important for catalytic activity" evidence="7">
    <location>
        <position position="241"/>
    </location>
</feature>
<feature type="transmembrane region" description="Helical" evidence="7">
    <location>
        <begin position="12"/>
        <end position="32"/>
    </location>
</feature>
<sequence length="362" mass="40812">MPTRRKVNSVRVVLLAVVCILIIAGLAGVFVVKNGLSSTGNGDKNIVFTIESGDALDQVVENLENENLISNATVTKLYAKVSHNTNFVAGTFELNNGMSVKEILSYIQDSTKLKKDALILKVPEGKWAKEIAAEISNLYDGKFSSEEILNQWNDISYIQKLAKDYSFIHVDDLNNSNYKVKLEGYLFPDTYYLGKEDSIDEITRIMLDRFEVMYKENKELFSKSHYSVQQVISLASVVQFEASSKEDMEMIAGIFHNRLEQGMKLQSSVTVCYALYDDFKDPKDCETNPEVDSPYNTYLHEGLPIGPILNPGDDAIKAVLAPKKTDYLFFAADIYNKLDGKVHYSKTYKEHQQICEELGLNL</sequence>
<evidence type="ECO:0000256" key="1">
    <source>
        <dbReference type="ARBA" id="ARBA00022475"/>
    </source>
</evidence>
<dbReference type="AlphaFoldDB" id="A0A395W8N1"/>
<reference evidence="8 9" key="1">
    <citation type="submission" date="2018-08" db="EMBL/GenBank/DDBJ databases">
        <title>A genome reference for cultivated species of the human gut microbiota.</title>
        <authorList>
            <person name="Zou Y."/>
            <person name="Xue W."/>
            <person name="Luo G."/>
        </authorList>
    </citation>
    <scope>NUCLEOTIDE SEQUENCE [LARGE SCALE GENOMIC DNA]</scope>
    <source>
        <strain evidence="8 9">AF15-20</strain>
    </source>
</reference>
<dbReference type="PANTHER" id="PTHR30518">
    <property type="entry name" value="ENDOLYTIC MUREIN TRANSGLYCOSYLASE"/>
    <property type="match status" value="1"/>
</dbReference>
<comment type="catalytic activity">
    <reaction evidence="7">
        <text>a peptidoglycan chain = a peptidoglycan chain with N-acetyl-1,6-anhydromuramyl-[peptide] at the reducing end + a peptidoglycan chain with N-acetylglucosamine at the non-reducing end.</text>
        <dbReference type="EC" id="4.2.2.29"/>
    </reaction>
</comment>
<comment type="function">
    <text evidence="7">Functions as a peptidoglycan terminase that cleaves nascent peptidoglycan strands endolytically to terminate their elongation.</text>
</comment>
<dbReference type="EMBL" id="QRYQ01000035">
    <property type="protein sequence ID" value="RGU89061.1"/>
    <property type="molecule type" value="Genomic_DNA"/>
</dbReference>
<evidence type="ECO:0000313" key="9">
    <source>
        <dbReference type="Proteomes" id="UP000265489"/>
    </source>
</evidence>
<dbReference type="NCBIfam" id="TIGR00247">
    <property type="entry name" value="endolytic transglycosylase MltG"/>
    <property type="match status" value="1"/>
</dbReference>
<dbReference type="GO" id="GO:0009252">
    <property type="term" value="P:peptidoglycan biosynthetic process"/>
    <property type="evidence" value="ECO:0007669"/>
    <property type="project" value="UniProtKB-UniRule"/>
</dbReference>
<comment type="subcellular location">
    <subcellularLocation>
        <location evidence="7">Cell membrane</location>
        <topology evidence="7">Single-pass membrane protein</topology>
    </subcellularLocation>
</comment>
<organism evidence="8 9">
    <name type="scientific">Holdemanella biformis</name>
    <dbReference type="NCBI Taxonomy" id="1735"/>
    <lineage>
        <taxon>Bacteria</taxon>
        <taxon>Bacillati</taxon>
        <taxon>Bacillota</taxon>
        <taxon>Erysipelotrichia</taxon>
        <taxon>Erysipelotrichales</taxon>
        <taxon>Erysipelotrichaceae</taxon>
        <taxon>Holdemanella</taxon>
    </lineage>
</organism>
<keyword evidence="6 7" id="KW-0961">Cell wall biogenesis/degradation</keyword>
<evidence type="ECO:0000256" key="6">
    <source>
        <dbReference type="ARBA" id="ARBA00023316"/>
    </source>
</evidence>
<dbReference type="GeneID" id="66580660"/>
<dbReference type="EC" id="4.2.2.29" evidence="7"/>
<keyword evidence="2 7" id="KW-0812">Transmembrane</keyword>
<dbReference type="GO" id="GO:0008932">
    <property type="term" value="F:lytic endotransglycosylase activity"/>
    <property type="evidence" value="ECO:0007669"/>
    <property type="project" value="UniProtKB-UniRule"/>
</dbReference>
<evidence type="ECO:0000256" key="7">
    <source>
        <dbReference type="HAMAP-Rule" id="MF_02065"/>
    </source>
</evidence>
<dbReference type="PANTHER" id="PTHR30518:SF2">
    <property type="entry name" value="ENDOLYTIC MUREIN TRANSGLYCOSYLASE"/>
    <property type="match status" value="1"/>
</dbReference>
<comment type="caution">
    <text evidence="8">The sequence shown here is derived from an EMBL/GenBank/DDBJ whole genome shotgun (WGS) entry which is preliminary data.</text>
</comment>
<dbReference type="RefSeq" id="WP_118325922.1">
    <property type="nucleotide sequence ID" value="NZ_QRYH01000035.1"/>
</dbReference>
<keyword evidence="3 7" id="KW-1133">Transmembrane helix</keyword>
<keyword evidence="4 7" id="KW-0472">Membrane</keyword>
<dbReference type="InterPro" id="IPR003770">
    <property type="entry name" value="MLTG-like"/>
</dbReference>
<dbReference type="Proteomes" id="UP000265489">
    <property type="component" value="Unassembled WGS sequence"/>
</dbReference>
<gene>
    <name evidence="7 8" type="primary">mltG</name>
    <name evidence="8" type="ORF">DWW32_12140</name>
</gene>
<comment type="similarity">
    <text evidence="7">Belongs to the transglycosylase MltG family.</text>
</comment>
<evidence type="ECO:0000313" key="8">
    <source>
        <dbReference type="EMBL" id="RGU89061.1"/>
    </source>
</evidence>
<keyword evidence="5 7" id="KW-0456">Lyase</keyword>